<dbReference type="PANTHER" id="PTHR43591">
    <property type="entry name" value="METHYLTRANSFERASE"/>
    <property type="match status" value="1"/>
</dbReference>
<evidence type="ECO:0000313" key="3">
    <source>
        <dbReference type="EMBL" id="GHO50550.1"/>
    </source>
</evidence>
<dbReference type="Pfam" id="PF13649">
    <property type="entry name" value="Methyltransf_25"/>
    <property type="match status" value="1"/>
</dbReference>
<feature type="domain" description="Methyltransferase" evidence="2">
    <location>
        <begin position="83"/>
        <end position="173"/>
    </location>
</feature>
<dbReference type="Gene3D" id="3.40.50.150">
    <property type="entry name" value="Vaccinia Virus protein VP39"/>
    <property type="match status" value="1"/>
</dbReference>
<accession>A0A8J3IC49</accession>
<dbReference type="CDD" id="cd02440">
    <property type="entry name" value="AdoMet_MTases"/>
    <property type="match status" value="1"/>
</dbReference>
<gene>
    <name evidence="3" type="ORF">KSX_87130</name>
</gene>
<name>A0A8J3IC49_9CHLR</name>
<dbReference type="AlphaFoldDB" id="A0A8J3IC49"/>
<dbReference type="Proteomes" id="UP000612362">
    <property type="component" value="Unassembled WGS sequence"/>
</dbReference>
<keyword evidence="4" id="KW-1185">Reference proteome</keyword>
<dbReference type="InterPro" id="IPR029063">
    <property type="entry name" value="SAM-dependent_MTases_sf"/>
</dbReference>
<sequence length="196" mass="22502">MPWFRRRKEPSSAPLSLREGRGQAPDSLHTTTVGARRYYSDVPYVLPKDLEDGNRLDFQHYFFRQAMRGYYLAPLHPENVNKILDVGCGTGRWPIEIAQLFPHAQVMGVDLEPLQQQNVAHIPNYHFIRGNILQGLPFPHDMFDFVHQRLLVMGIPLTQWTAVIQELLRVTAPVDGLNSLRGQYPLSSWALYPTLV</sequence>
<dbReference type="PANTHER" id="PTHR43591:SF24">
    <property type="entry name" value="2-METHOXY-6-POLYPRENYL-1,4-BENZOQUINOL METHYLASE, MITOCHONDRIAL"/>
    <property type="match status" value="1"/>
</dbReference>
<feature type="region of interest" description="Disordered" evidence="1">
    <location>
        <begin position="1"/>
        <end position="30"/>
    </location>
</feature>
<dbReference type="SUPFAM" id="SSF53335">
    <property type="entry name" value="S-adenosyl-L-methionine-dependent methyltransferases"/>
    <property type="match status" value="1"/>
</dbReference>
<organism evidence="3 4">
    <name type="scientific">Ktedonospora formicarum</name>
    <dbReference type="NCBI Taxonomy" id="2778364"/>
    <lineage>
        <taxon>Bacteria</taxon>
        <taxon>Bacillati</taxon>
        <taxon>Chloroflexota</taxon>
        <taxon>Ktedonobacteria</taxon>
        <taxon>Ktedonobacterales</taxon>
        <taxon>Ktedonobacteraceae</taxon>
        <taxon>Ktedonospora</taxon>
    </lineage>
</organism>
<evidence type="ECO:0000259" key="2">
    <source>
        <dbReference type="Pfam" id="PF13649"/>
    </source>
</evidence>
<dbReference type="InterPro" id="IPR041698">
    <property type="entry name" value="Methyltransf_25"/>
</dbReference>
<proteinExistence type="predicted"/>
<evidence type="ECO:0000313" key="4">
    <source>
        <dbReference type="Proteomes" id="UP000612362"/>
    </source>
</evidence>
<dbReference type="GO" id="GO:0008168">
    <property type="term" value="F:methyltransferase activity"/>
    <property type="evidence" value="ECO:0007669"/>
    <property type="project" value="TreeGrafter"/>
</dbReference>
<dbReference type="EMBL" id="BNJF01000008">
    <property type="protein sequence ID" value="GHO50550.1"/>
    <property type="molecule type" value="Genomic_DNA"/>
</dbReference>
<evidence type="ECO:0000256" key="1">
    <source>
        <dbReference type="SAM" id="MobiDB-lite"/>
    </source>
</evidence>
<dbReference type="RefSeq" id="WP_220199539.1">
    <property type="nucleotide sequence ID" value="NZ_BNJF01000008.1"/>
</dbReference>
<comment type="caution">
    <text evidence="3">The sequence shown here is derived from an EMBL/GenBank/DDBJ whole genome shotgun (WGS) entry which is preliminary data.</text>
</comment>
<reference evidence="3" key="1">
    <citation type="submission" date="2020-10" db="EMBL/GenBank/DDBJ databases">
        <title>Taxonomic study of unclassified bacteria belonging to the class Ktedonobacteria.</title>
        <authorList>
            <person name="Yabe S."/>
            <person name="Wang C.M."/>
            <person name="Zheng Y."/>
            <person name="Sakai Y."/>
            <person name="Cavaletti L."/>
            <person name="Monciardini P."/>
            <person name="Donadio S."/>
        </authorList>
    </citation>
    <scope>NUCLEOTIDE SEQUENCE</scope>
    <source>
        <strain evidence="3">SOSP1-1</strain>
    </source>
</reference>
<protein>
    <recommendedName>
        <fullName evidence="2">Methyltransferase domain-containing protein</fullName>
    </recommendedName>
</protein>